<gene>
    <name evidence="1" type="ORF">ACFOW8_20985</name>
</gene>
<name>A0ABV8L9L9_9NOCA</name>
<reference evidence="2" key="1">
    <citation type="journal article" date="2019" name="Int. J. Syst. Evol. Microbiol.">
        <title>The Global Catalogue of Microorganisms (GCM) 10K type strain sequencing project: providing services to taxonomists for standard genome sequencing and annotation.</title>
        <authorList>
            <consortium name="The Broad Institute Genomics Platform"/>
            <consortium name="The Broad Institute Genome Sequencing Center for Infectious Disease"/>
            <person name="Wu L."/>
            <person name="Ma J."/>
        </authorList>
    </citation>
    <scope>NUCLEOTIDE SEQUENCE [LARGE SCALE GENOMIC DNA]</scope>
    <source>
        <strain evidence="2">CGMCC 4.7204</strain>
    </source>
</reference>
<comment type="caution">
    <text evidence="1">The sequence shown here is derived from an EMBL/GenBank/DDBJ whole genome shotgun (WGS) entry which is preliminary data.</text>
</comment>
<evidence type="ECO:0000313" key="2">
    <source>
        <dbReference type="Proteomes" id="UP001595767"/>
    </source>
</evidence>
<dbReference type="RefSeq" id="WP_378552770.1">
    <property type="nucleotide sequence ID" value="NZ_JBHSBA010000014.1"/>
</dbReference>
<evidence type="ECO:0000313" key="1">
    <source>
        <dbReference type="EMBL" id="MFC4127408.1"/>
    </source>
</evidence>
<dbReference type="EMBL" id="JBHSBA010000014">
    <property type="protein sequence ID" value="MFC4127408.1"/>
    <property type="molecule type" value="Genomic_DNA"/>
</dbReference>
<dbReference type="Proteomes" id="UP001595767">
    <property type="component" value="Unassembled WGS sequence"/>
</dbReference>
<keyword evidence="2" id="KW-1185">Reference proteome</keyword>
<proteinExistence type="predicted"/>
<protein>
    <submittedName>
        <fullName evidence="1">Uncharacterized protein</fullName>
    </submittedName>
</protein>
<accession>A0ABV8L9L9</accession>
<organism evidence="1 2">
    <name type="scientific">Nocardia rhizosphaerae</name>
    <dbReference type="NCBI Taxonomy" id="1691571"/>
    <lineage>
        <taxon>Bacteria</taxon>
        <taxon>Bacillati</taxon>
        <taxon>Actinomycetota</taxon>
        <taxon>Actinomycetes</taxon>
        <taxon>Mycobacteriales</taxon>
        <taxon>Nocardiaceae</taxon>
        <taxon>Nocardia</taxon>
    </lineage>
</organism>
<sequence>MSSHPAHTWSIESCHRTSDGLIAYQRCPCGVRRVVTGDLDVSITTELPHRELAATA</sequence>